<dbReference type="GO" id="GO:0005840">
    <property type="term" value="C:ribosome"/>
    <property type="evidence" value="ECO:0007669"/>
    <property type="project" value="UniProtKB-KW"/>
</dbReference>
<protein>
    <recommendedName>
        <fullName evidence="6">30S ribosomal protein S30e</fullName>
    </recommendedName>
</protein>
<dbReference type="InParanoid" id="I3TCJ0"/>
<dbReference type="Pfam" id="PF04758">
    <property type="entry name" value="Ribosomal_S30"/>
    <property type="match status" value="1"/>
</dbReference>
<keyword evidence="2" id="KW-0687">Ribonucleoprotein</keyword>
<reference evidence="4 5" key="1">
    <citation type="journal article" date="2012" name="J. Bacteriol.">
        <title>Complete genome sequence of the hyperthermophilic cellulolytic Crenarchaeon 'Thermogladius cellulolyticus' 1633.</title>
        <authorList>
            <person name="Mardanov A.V."/>
            <person name="Kochetkova T.V."/>
            <person name="Beletsky A.V."/>
            <person name="Bonch-Osmolovskaya E.A."/>
            <person name="Ravin N.V."/>
            <person name="Skryabin K.G."/>
        </authorList>
    </citation>
    <scope>NUCLEOTIDE SEQUENCE [LARGE SCALE GENOMIC DNA]</scope>
    <source>
        <strain evidence="5">DSM 22663 / VKM B-2946 / 1633</strain>
    </source>
</reference>
<dbReference type="NCBIfam" id="NF006817">
    <property type="entry name" value="PRK09336.1"/>
    <property type="match status" value="1"/>
</dbReference>
<dbReference type="GeneID" id="301705981"/>
<dbReference type="EMBL" id="CP003531">
    <property type="protein sequence ID" value="AFK50478.1"/>
    <property type="molecule type" value="Genomic_DNA"/>
</dbReference>
<proteinExistence type="predicted"/>
<dbReference type="InterPro" id="IPR006846">
    <property type="entry name" value="Ribosomal_eS30"/>
</dbReference>
<feature type="compositionally biased region" description="Basic residues" evidence="3">
    <location>
        <begin position="22"/>
        <end position="33"/>
    </location>
</feature>
<name>I3TCJ0_THEC1</name>
<dbReference type="GO" id="GO:0003735">
    <property type="term" value="F:structural constituent of ribosome"/>
    <property type="evidence" value="ECO:0007669"/>
    <property type="project" value="InterPro"/>
</dbReference>
<evidence type="ECO:0000256" key="1">
    <source>
        <dbReference type="ARBA" id="ARBA00022980"/>
    </source>
</evidence>
<evidence type="ECO:0000313" key="5">
    <source>
        <dbReference type="Proteomes" id="UP000005270"/>
    </source>
</evidence>
<evidence type="ECO:0000313" key="4">
    <source>
        <dbReference type="EMBL" id="AFK50478.1"/>
    </source>
</evidence>
<dbReference type="RefSeq" id="WP_014736729.1">
    <property type="nucleotide sequence ID" value="NC_017954.1"/>
</dbReference>
<dbReference type="KEGG" id="thg:TCELL_0053"/>
<dbReference type="Proteomes" id="UP000005270">
    <property type="component" value="Chromosome"/>
</dbReference>
<dbReference type="GO" id="GO:1990904">
    <property type="term" value="C:ribonucleoprotein complex"/>
    <property type="evidence" value="ECO:0007669"/>
    <property type="project" value="UniProtKB-KW"/>
</dbReference>
<gene>
    <name evidence="4" type="ordered locus">TCELL_0053</name>
</gene>
<keyword evidence="1" id="KW-0689">Ribosomal protein</keyword>
<evidence type="ECO:0000256" key="2">
    <source>
        <dbReference type="ARBA" id="ARBA00023274"/>
    </source>
</evidence>
<sequence>MPSHGSLTKAGKVRSQTPKIPPKGRKNKPPRVRNRVEYARRVLAPASKPTVM</sequence>
<dbReference type="AlphaFoldDB" id="I3TCJ0"/>
<keyword evidence="5" id="KW-1185">Reference proteome</keyword>
<evidence type="ECO:0000256" key="3">
    <source>
        <dbReference type="SAM" id="MobiDB-lite"/>
    </source>
</evidence>
<accession>I3TCJ0</accession>
<dbReference type="OrthoDB" id="28200at2157"/>
<feature type="region of interest" description="Disordered" evidence="3">
    <location>
        <begin position="1"/>
        <end position="52"/>
    </location>
</feature>
<dbReference type="STRING" id="1184251.TCELL_0053"/>
<dbReference type="eggNOG" id="arCOG04293">
    <property type="taxonomic scope" value="Archaea"/>
</dbReference>
<dbReference type="HOGENOM" id="CLU_209471_0_0_2"/>
<dbReference type="FunCoup" id="I3TCJ0">
    <property type="interactions" value="114"/>
</dbReference>
<organism evidence="4 5">
    <name type="scientific">Thermogladius calderae (strain DSM 22663 / VKM B-2946 / 1633)</name>
    <dbReference type="NCBI Taxonomy" id="1184251"/>
    <lineage>
        <taxon>Archaea</taxon>
        <taxon>Thermoproteota</taxon>
        <taxon>Thermoprotei</taxon>
        <taxon>Desulfurococcales</taxon>
        <taxon>Desulfurococcaceae</taxon>
        <taxon>Thermogladius</taxon>
    </lineage>
</organism>
<dbReference type="GO" id="GO:0006412">
    <property type="term" value="P:translation"/>
    <property type="evidence" value="ECO:0007669"/>
    <property type="project" value="InterPro"/>
</dbReference>
<evidence type="ECO:0008006" key="6">
    <source>
        <dbReference type="Google" id="ProtNLM"/>
    </source>
</evidence>